<evidence type="ECO:0000256" key="5">
    <source>
        <dbReference type="ARBA" id="ARBA00030497"/>
    </source>
</evidence>
<accession>A0A6A6SAR8</accession>
<dbReference type="GO" id="GO:0006729">
    <property type="term" value="P:tetrahydrobiopterin biosynthetic process"/>
    <property type="evidence" value="ECO:0007669"/>
    <property type="project" value="InterPro"/>
</dbReference>
<reference evidence="6" key="1">
    <citation type="journal article" date="2020" name="Stud. Mycol.">
        <title>101 Dothideomycetes genomes: a test case for predicting lifestyles and emergence of pathogens.</title>
        <authorList>
            <person name="Haridas S."/>
            <person name="Albert R."/>
            <person name="Binder M."/>
            <person name="Bloem J."/>
            <person name="Labutti K."/>
            <person name="Salamov A."/>
            <person name="Andreopoulos B."/>
            <person name="Baker S."/>
            <person name="Barry K."/>
            <person name="Bills G."/>
            <person name="Bluhm B."/>
            <person name="Cannon C."/>
            <person name="Castanera R."/>
            <person name="Culley D."/>
            <person name="Daum C."/>
            <person name="Ezra D."/>
            <person name="Gonzalez J."/>
            <person name="Henrissat B."/>
            <person name="Kuo A."/>
            <person name="Liang C."/>
            <person name="Lipzen A."/>
            <person name="Lutzoni F."/>
            <person name="Magnuson J."/>
            <person name="Mondo S."/>
            <person name="Nolan M."/>
            <person name="Ohm R."/>
            <person name="Pangilinan J."/>
            <person name="Park H.-J."/>
            <person name="Ramirez L."/>
            <person name="Alfaro M."/>
            <person name="Sun H."/>
            <person name="Tritt A."/>
            <person name="Yoshinaga Y."/>
            <person name="Zwiers L.-H."/>
            <person name="Turgeon B."/>
            <person name="Goodwin S."/>
            <person name="Spatafora J."/>
            <person name="Crous P."/>
            <person name="Grigoriev I."/>
        </authorList>
    </citation>
    <scope>NUCLEOTIDE SEQUENCE</scope>
    <source>
        <strain evidence="6">CBS 473.64</strain>
    </source>
</reference>
<dbReference type="GO" id="GO:0008124">
    <property type="term" value="F:4-alpha-hydroxytetrahydrobiopterin dehydratase activity"/>
    <property type="evidence" value="ECO:0007669"/>
    <property type="project" value="UniProtKB-EC"/>
</dbReference>
<dbReference type="SUPFAM" id="SSF55248">
    <property type="entry name" value="PCD-like"/>
    <property type="match status" value="1"/>
</dbReference>
<evidence type="ECO:0000256" key="4">
    <source>
        <dbReference type="ARBA" id="ARBA00023239"/>
    </source>
</evidence>
<keyword evidence="4" id="KW-0456">Lyase</keyword>
<evidence type="ECO:0000256" key="2">
    <source>
        <dbReference type="ARBA" id="ARBA00006472"/>
    </source>
</evidence>
<dbReference type="EC" id="4.2.1.96" evidence="3"/>
<evidence type="ECO:0000313" key="7">
    <source>
        <dbReference type="Proteomes" id="UP000799753"/>
    </source>
</evidence>
<dbReference type="PANTHER" id="PTHR12599">
    <property type="entry name" value="PTERIN-4-ALPHA-CARBINOLAMINE DEHYDRATASE"/>
    <property type="match status" value="1"/>
</dbReference>
<dbReference type="CDD" id="cd00488">
    <property type="entry name" value="PCD_DCoH"/>
    <property type="match status" value="1"/>
</dbReference>
<dbReference type="InterPro" id="IPR036428">
    <property type="entry name" value="PCD_sf"/>
</dbReference>
<dbReference type="Proteomes" id="UP000799753">
    <property type="component" value="Unassembled WGS sequence"/>
</dbReference>
<evidence type="ECO:0000256" key="3">
    <source>
        <dbReference type="ARBA" id="ARBA00013252"/>
    </source>
</evidence>
<dbReference type="EMBL" id="MU006778">
    <property type="protein sequence ID" value="KAF2644875.1"/>
    <property type="molecule type" value="Genomic_DNA"/>
</dbReference>
<evidence type="ECO:0000256" key="1">
    <source>
        <dbReference type="ARBA" id="ARBA00001554"/>
    </source>
</evidence>
<dbReference type="OrthoDB" id="277398at2759"/>
<sequence>MTPALRRLPQLLSAPAIARSATPSRATAQSAILIRAQRLSTSRPTESSFRPTSEGGEISEIIFAVGQPKHVPNRLSKLSAWSITSSRTGITRHFTFPTFNAAWRFMSKVADECKAKRHHPSWSNLYNEVSVEWTTHKPLGLSIKDIEMAEFCDRTADEVGLKEQKAQAVNQGDK</sequence>
<evidence type="ECO:0000313" key="6">
    <source>
        <dbReference type="EMBL" id="KAF2644875.1"/>
    </source>
</evidence>
<dbReference type="Pfam" id="PF01329">
    <property type="entry name" value="Pterin_4a"/>
    <property type="match status" value="1"/>
</dbReference>
<protein>
    <recommendedName>
        <fullName evidence="3">4a-hydroxytetrahydrobiopterin dehydratase</fullName>
        <ecNumber evidence="3">4.2.1.96</ecNumber>
    </recommendedName>
    <alternativeName>
        <fullName evidence="5">4-alpha-hydroxy-tetrahydropterin dehydratase</fullName>
    </alternativeName>
</protein>
<dbReference type="Gene3D" id="3.30.1360.20">
    <property type="entry name" value="Transcriptional coactivator/pterin dehydratase"/>
    <property type="match status" value="1"/>
</dbReference>
<dbReference type="InterPro" id="IPR001533">
    <property type="entry name" value="Pterin_deHydtase"/>
</dbReference>
<dbReference type="AlphaFoldDB" id="A0A6A6SAR8"/>
<comment type="catalytic activity">
    <reaction evidence="1">
        <text>(4aS,6R)-4a-hydroxy-L-erythro-5,6,7,8-tetrahydrobiopterin = (6R)-L-erythro-6,7-dihydrobiopterin + H2O</text>
        <dbReference type="Rhea" id="RHEA:11920"/>
        <dbReference type="ChEBI" id="CHEBI:15377"/>
        <dbReference type="ChEBI" id="CHEBI:15642"/>
        <dbReference type="ChEBI" id="CHEBI:43120"/>
        <dbReference type="EC" id="4.2.1.96"/>
    </reaction>
</comment>
<name>A0A6A6SAR8_9PLEO</name>
<proteinExistence type="inferred from homology"/>
<dbReference type="PANTHER" id="PTHR12599:SF0">
    <property type="entry name" value="PTERIN-4-ALPHA-CARBINOLAMINE DEHYDRATASE"/>
    <property type="match status" value="1"/>
</dbReference>
<comment type="similarity">
    <text evidence="2">Belongs to the pterin-4-alpha-carbinolamine dehydratase family.</text>
</comment>
<gene>
    <name evidence="6" type="ORF">P280DRAFT_419233</name>
</gene>
<keyword evidence="7" id="KW-1185">Reference proteome</keyword>
<organism evidence="6 7">
    <name type="scientific">Massarina eburnea CBS 473.64</name>
    <dbReference type="NCBI Taxonomy" id="1395130"/>
    <lineage>
        <taxon>Eukaryota</taxon>
        <taxon>Fungi</taxon>
        <taxon>Dikarya</taxon>
        <taxon>Ascomycota</taxon>
        <taxon>Pezizomycotina</taxon>
        <taxon>Dothideomycetes</taxon>
        <taxon>Pleosporomycetidae</taxon>
        <taxon>Pleosporales</taxon>
        <taxon>Massarineae</taxon>
        <taxon>Massarinaceae</taxon>
        <taxon>Massarina</taxon>
    </lineage>
</organism>